<feature type="compositionally biased region" description="Acidic residues" evidence="3">
    <location>
        <begin position="139"/>
        <end position="158"/>
    </location>
</feature>
<comment type="function">
    <text evidence="2">One of several proteins that assist in the late maturation steps of the functional core of the 30S ribosomal subunit. Associates with free 30S ribosomal subunits (but not with 30S subunits that are part of 70S ribosomes or polysomes). Required for efficient processing of 16S rRNA. May interact with the 5'-terminal helix region of 16S rRNA.</text>
</comment>
<evidence type="ECO:0000313" key="4">
    <source>
        <dbReference type="EMBL" id="PKY66825.1"/>
    </source>
</evidence>
<name>A0A2I1I6R6_9ACTO</name>
<dbReference type="Proteomes" id="UP000234545">
    <property type="component" value="Unassembled WGS sequence"/>
</dbReference>
<dbReference type="InterPro" id="IPR020053">
    <property type="entry name" value="Ribosome-bd_factorA_CS"/>
</dbReference>
<dbReference type="OrthoDB" id="307788at2"/>
<dbReference type="InterPro" id="IPR015946">
    <property type="entry name" value="KH_dom-like_a/b"/>
</dbReference>
<evidence type="ECO:0000313" key="5">
    <source>
        <dbReference type="Proteomes" id="UP000234545"/>
    </source>
</evidence>
<dbReference type="EMBL" id="PKKJ01000001">
    <property type="protein sequence ID" value="PKY66825.1"/>
    <property type="molecule type" value="Genomic_DNA"/>
</dbReference>
<sequence>MADEARQRKVQDRIHQTVARMLGRRIKDPRLSFVTITDVRVTGDLQHASIFYTVLGDDGDRAGAGRAFESAKGIIRSEVGKALGIRLTPTLEFILDGLPESAAALEDALAAAKKRDEEIAASSIGATYAGDADPYRRDDEDEGGEEADGFDENDQDLA</sequence>
<dbReference type="GO" id="GO:0030490">
    <property type="term" value="P:maturation of SSU-rRNA"/>
    <property type="evidence" value="ECO:0007669"/>
    <property type="project" value="UniProtKB-UniRule"/>
</dbReference>
<protein>
    <recommendedName>
        <fullName evidence="2">Ribosome-binding factor A</fullName>
    </recommendedName>
</protein>
<dbReference type="Pfam" id="PF02033">
    <property type="entry name" value="RBFA"/>
    <property type="match status" value="1"/>
</dbReference>
<organism evidence="4 5">
    <name type="scientific">Schaalia turicensis</name>
    <dbReference type="NCBI Taxonomy" id="131111"/>
    <lineage>
        <taxon>Bacteria</taxon>
        <taxon>Bacillati</taxon>
        <taxon>Actinomycetota</taxon>
        <taxon>Actinomycetes</taxon>
        <taxon>Actinomycetales</taxon>
        <taxon>Actinomycetaceae</taxon>
        <taxon>Schaalia</taxon>
    </lineage>
</organism>
<keyword evidence="2" id="KW-0963">Cytoplasm</keyword>
<dbReference type="PROSITE" id="PS01319">
    <property type="entry name" value="RBFA"/>
    <property type="match status" value="1"/>
</dbReference>
<comment type="subunit">
    <text evidence="2">Monomer. Binds 30S ribosomal subunits, but not 50S ribosomal subunits or 70S ribosomes.</text>
</comment>
<gene>
    <name evidence="2" type="primary">rbfA</name>
    <name evidence="4" type="ORF">CYJ25_00845</name>
</gene>
<dbReference type="Gene3D" id="3.30.300.20">
    <property type="match status" value="1"/>
</dbReference>
<evidence type="ECO:0000256" key="3">
    <source>
        <dbReference type="SAM" id="MobiDB-lite"/>
    </source>
</evidence>
<dbReference type="PANTHER" id="PTHR33515:SF1">
    <property type="entry name" value="RIBOSOME-BINDING FACTOR A, CHLOROPLASTIC-RELATED"/>
    <property type="match status" value="1"/>
</dbReference>
<comment type="caution">
    <text evidence="4">The sequence shown here is derived from an EMBL/GenBank/DDBJ whole genome shotgun (WGS) entry which is preliminary data.</text>
</comment>
<dbReference type="NCBIfam" id="TIGR00082">
    <property type="entry name" value="rbfA"/>
    <property type="match status" value="1"/>
</dbReference>
<dbReference type="InterPro" id="IPR023799">
    <property type="entry name" value="RbfA_dom_sf"/>
</dbReference>
<dbReference type="InterPro" id="IPR000238">
    <property type="entry name" value="RbfA"/>
</dbReference>
<feature type="region of interest" description="Disordered" evidence="3">
    <location>
        <begin position="123"/>
        <end position="158"/>
    </location>
</feature>
<dbReference type="GO" id="GO:0043024">
    <property type="term" value="F:ribosomal small subunit binding"/>
    <property type="evidence" value="ECO:0007669"/>
    <property type="project" value="TreeGrafter"/>
</dbReference>
<dbReference type="RefSeq" id="WP_101627333.1">
    <property type="nucleotide sequence ID" value="NZ_PKKJ01000001.1"/>
</dbReference>
<evidence type="ECO:0000256" key="1">
    <source>
        <dbReference type="ARBA" id="ARBA00022517"/>
    </source>
</evidence>
<dbReference type="AlphaFoldDB" id="A0A2I1I6R6"/>
<proteinExistence type="inferred from homology"/>
<dbReference type="SUPFAM" id="SSF89919">
    <property type="entry name" value="Ribosome-binding factor A, RbfA"/>
    <property type="match status" value="1"/>
</dbReference>
<comment type="subcellular location">
    <subcellularLocation>
        <location evidence="2">Cytoplasm</location>
    </subcellularLocation>
</comment>
<evidence type="ECO:0000256" key="2">
    <source>
        <dbReference type="HAMAP-Rule" id="MF_00003"/>
    </source>
</evidence>
<keyword evidence="1 2" id="KW-0690">Ribosome biogenesis</keyword>
<dbReference type="HAMAP" id="MF_00003">
    <property type="entry name" value="RbfA"/>
    <property type="match status" value="1"/>
</dbReference>
<comment type="similarity">
    <text evidence="2">Belongs to the RbfA family.</text>
</comment>
<accession>A0A2I1I6R6</accession>
<dbReference type="GO" id="GO:0005829">
    <property type="term" value="C:cytosol"/>
    <property type="evidence" value="ECO:0007669"/>
    <property type="project" value="TreeGrafter"/>
</dbReference>
<reference evidence="4 5" key="1">
    <citation type="submission" date="2017-12" db="EMBL/GenBank/DDBJ databases">
        <title>Phylogenetic diversity of female urinary microbiome.</title>
        <authorList>
            <person name="Thomas-White K."/>
            <person name="Wolfe A.J."/>
        </authorList>
    </citation>
    <scope>NUCLEOTIDE SEQUENCE [LARGE SCALE GENOMIC DNA]</scope>
    <source>
        <strain evidence="4 5">UMB0250</strain>
    </source>
</reference>
<dbReference type="PANTHER" id="PTHR33515">
    <property type="entry name" value="RIBOSOME-BINDING FACTOR A, CHLOROPLASTIC-RELATED"/>
    <property type="match status" value="1"/>
</dbReference>